<feature type="domain" description="Tryptophan synthase beta chain-like PALP" evidence="5">
    <location>
        <begin position="2"/>
        <end position="207"/>
    </location>
</feature>
<keyword evidence="4" id="KW-0472">Membrane</keyword>
<keyword evidence="4" id="KW-1133">Transmembrane helix</keyword>
<gene>
    <name evidence="6" type="ORF">ENI34_07400</name>
</gene>
<dbReference type="SUPFAM" id="SSF53686">
    <property type="entry name" value="Tryptophan synthase beta subunit-like PLP-dependent enzymes"/>
    <property type="match status" value="1"/>
</dbReference>
<sequence length="224" mass="25298">MPTGNILIDRLLNAQITYISTKQYEDHRTEIMNRLAQKLARKGEKAYIVPEGGSNEIGALGYLNCMREMAGFIKKEKINAVYCAVGSGGTYAGLLLGKKLLKVDVDLNGVIICDTVPYFTEKILNICERAISRFNMKIKIEQNDINLIDGYVGQGYAIPYQEEVEIIKRVAKTGIILEPVYTGKTFYGMLQQLKVKKYKKVIFIHTGGLFSIFAFNKILFSYRN</sequence>
<feature type="transmembrane region" description="Helical" evidence="4">
    <location>
        <begin position="201"/>
        <end position="220"/>
    </location>
</feature>
<evidence type="ECO:0000256" key="4">
    <source>
        <dbReference type="SAM" id="Phobius"/>
    </source>
</evidence>
<evidence type="ECO:0000256" key="2">
    <source>
        <dbReference type="ARBA" id="ARBA00008639"/>
    </source>
</evidence>
<evidence type="ECO:0000313" key="7">
    <source>
        <dbReference type="Proteomes" id="UP000885826"/>
    </source>
</evidence>
<dbReference type="InterPro" id="IPR027278">
    <property type="entry name" value="ACCD_DCysDesulf"/>
</dbReference>
<protein>
    <submittedName>
        <fullName evidence="6">Pyridoxal-phosphate dependent enzyme</fullName>
    </submittedName>
</protein>
<name>A0A9C9EP62_UNCW3</name>
<evidence type="ECO:0000259" key="5">
    <source>
        <dbReference type="Pfam" id="PF00291"/>
    </source>
</evidence>
<dbReference type="EMBL" id="DRIG01000081">
    <property type="protein sequence ID" value="HEC78951.1"/>
    <property type="molecule type" value="Genomic_DNA"/>
</dbReference>
<dbReference type="Proteomes" id="UP000885826">
    <property type="component" value="Unassembled WGS sequence"/>
</dbReference>
<comment type="caution">
    <text evidence="6">The sequence shown here is derived from an EMBL/GenBank/DDBJ whole genome shotgun (WGS) entry which is preliminary data.</text>
</comment>
<dbReference type="InterPro" id="IPR036052">
    <property type="entry name" value="TrpB-like_PALP_sf"/>
</dbReference>
<proteinExistence type="inferred from homology"/>
<dbReference type="PANTHER" id="PTHR43780:SF2">
    <property type="entry name" value="1-AMINOCYCLOPROPANE-1-CARBOXYLATE DEAMINASE-RELATED"/>
    <property type="match status" value="1"/>
</dbReference>
<keyword evidence="3" id="KW-0663">Pyridoxal phosphate</keyword>
<accession>A0A9C9EP62</accession>
<organism evidence="6 7">
    <name type="scientific">candidate division WOR-3 bacterium</name>
    <dbReference type="NCBI Taxonomy" id="2052148"/>
    <lineage>
        <taxon>Bacteria</taxon>
        <taxon>Bacteria division WOR-3</taxon>
    </lineage>
</organism>
<reference evidence="6" key="1">
    <citation type="journal article" date="2020" name="mSystems">
        <title>Genome- and Community-Level Interaction Insights into Carbon Utilization and Element Cycling Functions of Hydrothermarchaeota in Hydrothermal Sediment.</title>
        <authorList>
            <person name="Zhou Z."/>
            <person name="Liu Y."/>
            <person name="Xu W."/>
            <person name="Pan J."/>
            <person name="Luo Z.H."/>
            <person name="Li M."/>
        </authorList>
    </citation>
    <scope>NUCLEOTIDE SEQUENCE</scope>
    <source>
        <strain evidence="6">HyVt-388</strain>
    </source>
</reference>
<comment type="cofactor">
    <cofactor evidence="1">
        <name>pyridoxal 5'-phosphate</name>
        <dbReference type="ChEBI" id="CHEBI:597326"/>
    </cofactor>
</comment>
<dbReference type="Gene3D" id="3.40.50.1100">
    <property type="match status" value="1"/>
</dbReference>
<evidence type="ECO:0000256" key="3">
    <source>
        <dbReference type="ARBA" id="ARBA00022898"/>
    </source>
</evidence>
<dbReference type="Pfam" id="PF00291">
    <property type="entry name" value="PALP"/>
    <property type="match status" value="1"/>
</dbReference>
<dbReference type="InterPro" id="IPR001926">
    <property type="entry name" value="TrpB-like_PALP"/>
</dbReference>
<evidence type="ECO:0000256" key="1">
    <source>
        <dbReference type="ARBA" id="ARBA00001933"/>
    </source>
</evidence>
<dbReference type="PANTHER" id="PTHR43780">
    <property type="entry name" value="1-AMINOCYCLOPROPANE-1-CARBOXYLATE DEAMINASE-RELATED"/>
    <property type="match status" value="1"/>
</dbReference>
<keyword evidence="4" id="KW-0812">Transmembrane</keyword>
<dbReference type="AlphaFoldDB" id="A0A9C9EP62"/>
<comment type="similarity">
    <text evidence="2">Belongs to the ACC deaminase/D-cysteine desulfhydrase family.</text>
</comment>
<dbReference type="GO" id="GO:0019148">
    <property type="term" value="F:D-cysteine desulfhydrase activity"/>
    <property type="evidence" value="ECO:0007669"/>
    <property type="project" value="TreeGrafter"/>
</dbReference>
<evidence type="ECO:0000313" key="6">
    <source>
        <dbReference type="EMBL" id="HEC78951.1"/>
    </source>
</evidence>